<dbReference type="InterPro" id="IPR041685">
    <property type="entry name" value="AAA_GajA/Old/RecF-like"/>
</dbReference>
<dbReference type="EMBL" id="WKPO01000018">
    <property type="protein sequence ID" value="MSB49634.1"/>
    <property type="molecule type" value="Genomic_DNA"/>
</dbReference>
<dbReference type="Proteomes" id="UP000429811">
    <property type="component" value="Unassembled WGS sequence"/>
</dbReference>
<reference evidence="2 6" key="1">
    <citation type="submission" date="2015-09" db="EMBL/GenBank/DDBJ databases">
        <authorList>
            <consortium name="Pathogen Informatics"/>
        </authorList>
    </citation>
    <scope>NUCLEOTIDE SEQUENCE [LARGE SCALE GENOMIC DNA]</scope>
    <source>
        <strain evidence="2 6">2789STDY5608854</strain>
    </source>
</reference>
<dbReference type="Pfam" id="PF13175">
    <property type="entry name" value="AAA_15"/>
    <property type="match status" value="1"/>
</dbReference>
<dbReference type="EMBL" id="JAQLWO010000002">
    <property type="protein sequence ID" value="MDB7904952.1"/>
    <property type="molecule type" value="Genomic_DNA"/>
</dbReference>
<dbReference type="AlphaFoldDB" id="A0A173Z4R3"/>
<evidence type="ECO:0000313" key="7">
    <source>
        <dbReference type="Proteomes" id="UP000429811"/>
    </source>
</evidence>
<evidence type="ECO:0000313" key="6">
    <source>
        <dbReference type="Proteomes" id="UP000095746"/>
    </source>
</evidence>
<sequence>MDHKLRLYHVGPIQECDLDLNDFTVLTGPQSSGKSTVAKAVYFFRTVKQDILNIIMQGGPQAVSDRDDASWSMVLEQRLKNKFLQLFGTSWVMPLDMKMEYTYKKNVSIRVSLTENYDDPLKNYIEIEFSGSVKEYFTELGWRNFSNISPGQRDYAEKQLSQLFNDPYETVFIPAGRNLITLLSAQLNYIFTSLEESQLRNIDYITKRYTELILKLKPTFGYGMDGVIREIEADPIRLKKYKEIRPAVNLLRTAAEQVLNGSYRYTENEERLYLSDGKYVKINLASSGQQEVVWLFNLLFYYLIEQRKVFLIVEEPESHLYPASQQTISHVLALMLTSGNTGIVTTHSPYVLSTLNYLMLAGQVPVQRQEEVKPRLNKRFWLDAERSNAYYIHDGKLETAVNEDDGLKLIKNELIDGASTEINALSDFLLGFLFSEEG</sequence>
<dbReference type="PANTHER" id="PTHR43581:SF2">
    <property type="entry name" value="EXCINUCLEASE ATPASE SUBUNIT"/>
    <property type="match status" value="1"/>
</dbReference>
<dbReference type="InterPro" id="IPR051396">
    <property type="entry name" value="Bact_Antivir_Def_Nuclease"/>
</dbReference>
<protein>
    <submittedName>
        <fullName evidence="3">AAA family ATPase</fullName>
    </submittedName>
    <submittedName>
        <fullName evidence="2">Cytochrome c biogenesis protein CcmA</fullName>
    </submittedName>
</protein>
<dbReference type="GeneID" id="89522103"/>
<reference evidence="5 7" key="2">
    <citation type="journal article" date="2019" name="Nat. Med.">
        <title>A library of human gut bacterial isolates paired with longitudinal multiomics data enables mechanistic microbiome research.</title>
        <authorList>
            <person name="Poyet M."/>
            <person name="Groussin M."/>
            <person name="Gibbons S.M."/>
            <person name="Avila-Pacheco J."/>
            <person name="Jiang X."/>
            <person name="Kearney S.M."/>
            <person name="Perrotta A.R."/>
            <person name="Berdy B."/>
            <person name="Zhao S."/>
            <person name="Lieberman T.D."/>
            <person name="Swanson P.K."/>
            <person name="Smith M."/>
            <person name="Roesemann S."/>
            <person name="Alexander J.E."/>
            <person name="Rich S.A."/>
            <person name="Livny J."/>
            <person name="Vlamakis H."/>
            <person name="Clish C."/>
            <person name="Bullock K."/>
            <person name="Deik A."/>
            <person name="Scott J."/>
            <person name="Pierce K.A."/>
            <person name="Xavier R.J."/>
            <person name="Alm E.J."/>
        </authorList>
    </citation>
    <scope>NUCLEOTIDE SEQUENCE [LARGE SCALE GENOMIC DNA]</scope>
    <source>
        <strain evidence="5 7">BIOML-A5</strain>
    </source>
</reference>
<dbReference type="Proteomes" id="UP001211006">
    <property type="component" value="Unassembled WGS sequence"/>
</dbReference>
<dbReference type="PANTHER" id="PTHR43581">
    <property type="entry name" value="ATP/GTP PHOSPHATASE"/>
    <property type="match status" value="1"/>
</dbReference>
<dbReference type="EMBL" id="CYZT01000010">
    <property type="protein sequence ID" value="CUN70148.1"/>
    <property type="molecule type" value="Genomic_DNA"/>
</dbReference>
<name>A0A173Z4R3_FLAPL</name>
<reference evidence="3" key="3">
    <citation type="submission" date="2023-01" db="EMBL/GenBank/DDBJ databases">
        <title>Human gut microbiome strain richness.</title>
        <authorList>
            <person name="Chen-Liaw A."/>
        </authorList>
    </citation>
    <scope>NUCLEOTIDE SEQUENCE</scope>
    <source>
        <strain evidence="4">1001287st1_F4_1001285I_161205</strain>
        <strain evidence="3">2225st1_A6_2225SCRN_200828</strain>
    </source>
</reference>
<evidence type="ECO:0000313" key="3">
    <source>
        <dbReference type="EMBL" id="MDB7904952.1"/>
    </source>
</evidence>
<evidence type="ECO:0000259" key="1">
    <source>
        <dbReference type="Pfam" id="PF13175"/>
    </source>
</evidence>
<feature type="domain" description="Endonuclease GajA/Old nuclease/RecF-like AAA" evidence="1">
    <location>
        <begin position="99"/>
        <end position="351"/>
    </location>
</feature>
<dbReference type="SUPFAM" id="SSF52540">
    <property type="entry name" value="P-loop containing nucleoside triphosphate hydrolases"/>
    <property type="match status" value="1"/>
</dbReference>
<organism evidence="2 6">
    <name type="scientific">Flavonifractor plautii</name>
    <name type="common">Fusobacterium plautii</name>
    <dbReference type="NCBI Taxonomy" id="292800"/>
    <lineage>
        <taxon>Bacteria</taxon>
        <taxon>Bacillati</taxon>
        <taxon>Bacillota</taxon>
        <taxon>Clostridia</taxon>
        <taxon>Eubacteriales</taxon>
        <taxon>Oscillospiraceae</taxon>
        <taxon>Flavonifractor</taxon>
    </lineage>
</organism>
<proteinExistence type="predicted"/>
<dbReference type="Gene3D" id="3.40.50.300">
    <property type="entry name" value="P-loop containing nucleotide triphosphate hydrolases"/>
    <property type="match status" value="1"/>
</dbReference>
<evidence type="ECO:0000313" key="4">
    <source>
        <dbReference type="EMBL" id="MDB7933537.1"/>
    </source>
</evidence>
<dbReference type="Proteomes" id="UP001211173">
    <property type="component" value="Unassembled WGS sequence"/>
</dbReference>
<evidence type="ECO:0000313" key="5">
    <source>
        <dbReference type="EMBL" id="MSB49634.1"/>
    </source>
</evidence>
<dbReference type="RefSeq" id="WP_009259439.1">
    <property type="nucleotide sequence ID" value="NZ_BAABZG010000001.1"/>
</dbReference>
<accession>A0A173Z4R3</accession>
<gene>
    <name evidence="2" type="ORF">ERS852411_00346</name>
    <name evidence="5" type="ORF">GKE90_13170</name>
    <name evidence="3" type="ORF">PND83_03085</name>
    <name evidence="4" type="ORF">PNE06_10680</name>
</gene>
<evidence type="ECO:0000313" key="2">
    <source>
        <dbReference type="EMBL" id="CUN70148.1"/>
    </source>
</evidence>
<dbReference type="Proteomes" id="UP000095746">
    <property type="component" value="Unassembled WGS sequence"/>
</dbReference>
<dbReference type="EMBL" id="JAQLWV010000014">
    <property type="protein sequence ID" value="MDB7933537.1"/>
    <property type="molecule type" value="Genomic_DNA"/>
</dbReference>
<dbReference type="InterPro" id="IPR027417">
    <property type="entry name" value="P-loop_NTPase"/>
</dbReference>